<evidence type="ECO:0000313" key="10">
    <source>
        <dbReference type="EMBL" id="MCC2256156.1"/>
    </source>
</evidence>
<dbReference type="GO" id="GO:0016779">
    <property type="term" value="F:nucleotidyltransferase activity"/>
    <property type="evidence" value="ECO:0007669"/>
    <property type="project" value="UniProtKB-KW"/>
</dbReference>
<organism evidence="10 11">
    <name type="scientific">Ruminococcus turbiniformis</name>
    <dbReference type="NCBI Taxonomy" id="2881258"/>
    <lineage>
        <taxon>Bacteria</taxon>
        <taxon>Bacillati</taxon>
        <taxon>Bacillota</taxon>
        <taxon>Clostridia</taxon>
        <taxon>Eubacteriales</taxon>
        <taxon>Oscillospiraceae</taxon>
        <taxon>Ruminococcus</taxon>
    </lineage>
</organism>
<protein>
    <recommendedName>
        <fullName evidence="8">Probable molybdenum cofactor guanylyltransferase</fullName>
        <shortName evidence="8">MoCo guanylyltransferase</shortName>
        <ecNumber evidence="8">2.7.7.77</ecNumber>
    </recommendedName>
    <alternativeName>
        <fullName evidence="8">GTP:molybdopterin guanylyltransferase</fullName>
    </alternativeName>
    <alternativeName>
        <fullName evidence="8">Mo-MPT guanylyltransferase</fullName>
    </alternativeName>
    <alternativeName>
        <fullName evidence="8">Molybdopterin guanylyltransferase</fullName>
    </alternativeName>
    <alternativeName>
        <fullName evidence="8">Molybdopterin-guanine dinucleotide synthase</fullName>
        <shortName evidence="8">MGD synthase</shortName>
    </alternativeName>
</protein>
<comment type="caution">
    <text evidence="8">Lacks conserved residue(s) required for the propagation of feature annotation.</text>
</comment>
<evidence type="ECO:0000313" key="11">
    <source>
        <dbReference type="Proteomes" id="UP001198151"/>
    </source>
</evidence>
<evidence type="ECO:0000256" key="3">
    <source>
        <dbReference type="ARBA" id="ARBA00022723"/>
    </source>
</evidence>
<feature type="binding site" evidence="8">
    <location>
        <begin position="6"/>
        <end position="8"/>
    </location>
    <ligand>
        <name>GTP</name>
        <dbReference type="ChEBI" id="CHEBI:37565"/>
    </ligand>
</feature>
<dbReference type="InterPro" id="IPR029044">
    <property type="entry name" value="Nucleotide-diphossugar_trans"/>
</dbReference>
<dbReference type="EC" id="2.7.7.77" evidence="8"/>
<dbReference type="InterPro" id="IPR013482">
    <property type="entry name" value="Molybde_CF_guanTrfase"/>
</dbReference>
<evidence type="ECO:0000256" key="2">
    <source>
        <dbReference type="ARBA" id="ARBA00022679"/>
    </source>
</evidence>
<feature type="domain" description="MobA-like NTP transferase" evidence="9">
    <location>
        <begin position="4"/>
        <end position="156"/>
    </location>
</feature>
<sequence>MDLLILAGGKSRRMGGRHKGNLILDGESFTQRLIRELGDGAEHIYLSCGAEYRETADVAEKCILIKDIWPGCGPIGGLHAGCAACRADAFMAAACDMPFLKAGLYRYLADLLDDYDGVVPVIRGRMHPLAAVYRKRIQSSLEEQIQEGNYRIINALEKNRIRYADITGMKEYEEMLCNVNTEEEYDKIKLGRHEKN</sequence>
<keyword evidence="1 8" id="KW-0963">Cytoplasm</keyword>
<dbReference type="SUPFAM" id="SSF53448">
    <property type="entry name" value="Nucleotide-diphospho-sugar transferases"/>
    <property type="match status" value="1"/>
</dbReference>
<feature type="binding site" evidence="8">
    <location>
        <position position="96"/>
    </location>
    <ligand>
        <name>Mg(2+)</name>
        <dbReference type="ChEBI" id="CHEBI:18420"/>
    </ligand>
</feature>
<dbReference type="CDD" id="cd02503">
    <property type="entry name" value="MobA"/>
    <property type="match status" value="1"/>
</dbReference>
<dbReference type="Pfam" id="PF12804">
    <property type="entry name" value="NTP_transf_3"/>
    <property type="match status" value="1"/>
</dbReference>
<evidence type="ECO:0000256" key="4">
    <source>
        <dbReference type="ARBA" id="ARBA00022741"/>
    </source>
</evidence>
<keyword evidence="11" id="KW-1185">Reference proteome</keyword>
<keyword evidence="4 8" id="KW-0547">Nucleotide-binding</keyword>
<dbReference type="InterPro" id="IPR025877">
    <property type="entry name" value="MobA-like_NTP_Trfase"/>
</dbReference>
<comment type="catalytic activity">
    <reaction evidence="8">
        <text>Mo-molybdopterin + GTP + H(+) = Mo-molybdopterin guanine dinucleotide + diphosphate</text>
        <dbReference type="Rhea" id="RHEA:34243"/>
        <dbReference type="ChEBI" id="CHEBI:15378"/>
        <dbReference type="ChEBI" id="CHEBI:33019"/>
        <dbReference type="ChEBI" id="CHEBI:37565"/>
        <dbReference type="ChEBI" id="CHEBI:71302"/>
        <dbReference type="ChEBI" id="CHEBI:71310"/>
        <dbReference type="EC" id="2.7.7.77"/>
    </reaction>
</comment>
<comment type="function">
    <text evidence="8">Transfers a GMP moiety from GTP to Mo-molybdopterin (Mo-MPT) cofactor (Moco or molybdenum cofactor) to form Mo-molybdopterin guanine dinucleotide (Mo-MGD) cofactor.</text>
</comment>
<evidence type="ECO:0000259" key="9">
    <source>
        <dbReference type="Pfam" id="PF12804"/>
    </source>
</evidence>
<dbReference type="RefSeq" id="WP_227709137.1">
    <property type="nucleotide sequence ID" value="NZ_JAJEQX010000052.1"/>
</dbReference>
<keyword evidence="7 8" id="KW-0501">Molybdenum cofactor biosynthesis</keyword>
<evidence type="ECO:0000256" key="6">
    <source>
        <dbReference type="ARBA" id="ARBA00023134"/>
    </source>
</evidence>
<reference evidence="10 11" key="1">
    <citation type="submission" date="2021-10" db="EMBL/GenBank/DDBJ databases">
        <title>Anaerobic single-cell dispensing facilitates the cultivation of human gut bacteria.</title>
        <authorList>
            <person name="Afrizal A."/>
        </authorList>
    </citation>
    <scope>NUCLEOTIDE SEQUENCE [LARGE SCALE GENOMIC DNA]</scope>
    <source>
        <strain evidence="10 11">CLA-AA-H200</strain>
    </source>
</reference>
<gene>
    <name evidence="8" type="primary">mobA</name>
    <name evidence="10" type="ORF">LKD70_17380</name>
</gene>
<feature type="binding site" evidence="8">
    <location>
        <position position="96"/>
    </location>
    <ligand>
        <name>GTP</name>
        <dbReference type="ChEBI" id="CHEBI:37565"/>
    </ligand>
</feature>
<dbReference type="HAMAP" id="MF_00316">
    <property type="entry name" value="MobA"/>
    <property type="match status" value="1"/>
</dbReference>
<keyword evidence="10" id="KW-0548">Nucleotidyltransferase</keyword>
<dbReference type="PANTHER" id="PTHR19136">
    <property type="entry name" value="MOLYBDENUM COFACTOR GUANYLYLTRANSFERASE"/>
    <property type="match status" value="1"/>
</dbReference>
<keyword evidence="3 8" id="KW-0479">Metal-binding</keyword>
<evidence type="ECO:0000256" key="8">
    <source>
        <dbReference type="HAMAP-Rule" id="MF_00316"/>
    </source>
</evidence>
<keyword evidence="6 8" id="KW-0342">GTP-binding</keyword>
<comment type="subcellular location">
    <subcellularLocation>
        <location evidence="8">Cytoplasm</location>
    </subcellularLocation>
</comment>
<evidence type="ECO:0000256" key="7">
    <source>
        <dbReference type="ARBA" id="ARBA00023150"/>
    </source>
</evidence>
<comment type="domain">
    <text evidence="8">The N-terminal domain determines nucleotide recognition and specific binding, while the C-terminal domain determines the specific binding to the target protein.</text>
</comment>
<feature type="binding site" evidence="8">
    <location>
        <position position="19"/>
    </location>
    <ligand>
        <name>GTP</name>
        <dbReference type="ChEBI" id="CHEBI:37565"/>
    </ligand>
</feature>
<proteinExistence type="inferred from homology"/>
<keyword evidence="2 8" id="KW-0808">Transferase</keyword>
<dbReference type="Gene3D" id="3.90.550.10">
    <property type="entry name" value="Spore Coat Polysaccharide Biosynthesis Protein SpsA, Chain A"/>
    <property type="match status" value="1"/>
</dbReference>
<evidence type="ECO:0000256" key="1">
    <source>
        <dbReference type="ARBA" id="ARBA00022490"/>
    </source>
</evidence>
<feature type="binding site" evidence="8">
    <location>
        <position position="67"/>
    </location>
    <ligand>
        <name>GTP</name>
        <dbReference type="ChEBI" id="CHEBI:37565"/>
    </ligand>
</feature>
<dbReference type="EMBL" id="JAJEQX010000052">
    <property type="protein sequence ID" value="MCC2256156.1"/>
    <property type="molecule type" value="Genomic_DNA"/>
</dbReference>
<accession>A0ABS8G1W2</accession>
<name>A0ABS8G1W2_9FIRM</name>
<comment type="caution">
    <text evidence="10">The sequence shown here is derived from an EMBL/GenBank/DDBJ whole genome shotgun (WGS) entry which is preliminary data.</text>
</comment>
<dbReference type="Proteomes" id="UP001198151">
    <property type="component" value="Unassembled WGS sequence"/>
</dbReference>
<comment type="similarity">
    <text evidence="8">Belongs to the MobA family.</text>
</comment>
<keyword evidence="5 8" id="KW-0460">Magnesium</keyword>
<comment type="cofactor">
    <cofactor evidence="8">
        <name>Mg(2+)</name>
        <dbReference type="ChEBI" id="CHEBI:18420"/>
    </cofactor>
</comment>
<dbReference type="PANTHER" id="PTHR19136:SF81">
    <property type="entry name" value="MOLYBDENUM COFACTOR GUANYLYLTRANSFERASE"/>
    <property type="match status" value="1"/>
</dbReference>
<evidence type="ECO:0000256" key="5">
    <source>
        <dbReference type="ARBA" id="ARBA00022842"/>
    </source>
</evidence>